<dbReference type="VEuPathDB" id="VectorBase:ADIR011722"/>
<sequence length="845" mass="96875">MLIHLEAFESRLNERLELLSQKVDTVKAEAIQMASISKLEDQLKEIRKENSANFERVARSISTLDKKVKVFENTNTNAFTNLRGNITLLSSKLGTSVKDLSDSGKELSKHLEQQMEQLTSYSGVYSMLYPGHSVGFHMYREGLQSHGYGGGWIVFQRRFDGSVGFNRSWEEYDDGFAFESRLNERLELLSQKVDIVKAEAVTSISKLEDQLKEILTENSAVIETVKESISTLDEKLKEFENTNRNAITSLRSYITLLSSELSISVVRLKESDNELSNHLEQRMEQLTSYSGVYSMLYPGHSVGFHMYREGLQSHGYGSGWIVFQRRFDGSVGFNRSWEEYDDGFGDLRGEHCLGLRKLRKIVTTERHELLIELEDFLGQLQYAKYDNFLVANVSEGFQLKSLGSYTGTAGDSLSPHIGKVFATFDKNDAHNCARSFGGGWWFDNCYHAYVSVSTHIHGIAGDNLNCISCYRNLNGRYRHRGERHNSGVSWNAIRKDYSLKSSKMMFRSAAAEVSGFGYELLLLHLQAFESRLNERLELLSQKVDSVKAEAVTSISKLEDQLMDIRKENSAMIETVKEPISTLDEKLKEFENTNRNAFTSLRSYITQVSNELSTSVEDLSDSGKELSENLEQRMQVLTSYSGVYSWLHPDDDFGFFMYREGLQSNGYGSDWIVFRRRIDGSVEFNRSWTEYKHGFGDLRGEHWLGLNKLWNVIFAERHELLVEVEDFYGQICYAKYDDFKMENFEGFKLKSLGSYSGTAGDSLSPHIGKVFATFDKNDAHNCARSYGGGWWFDKCYNAHLNGRYRYKHELYNTGVAWNGLRKDYSMKSSKMMVRPYSKRDGIKFLY</sequence>
<feature type="domain" description="Fibrinogen C-terminal" evidence="3">
    <location>
        <begin position="616"/>
        <end position="836"/>
    </location>
</feature>
<dbReference type="CDD" id="cd00087">
    <property type="entry name" value="FReD"/>
    <property type="match status" value="2"/>
</dbReference>
<organism evidence="4 5">
    <name type="scientific">Anopheles dirus</name>
    <dbReference type="NCBI Taxonomy" id="7168"/>
    <lineage>
        <taxon>Eukaryota</taxon>
        <taxon>Metazoa</taxon>
        <taxon>Ecdysozoa</taxon>
        <taxon>Arthropoda</taxon>
        <taxon>Hexapoda</taxon>
        <taxon>Insecta</taxon>
        <taxon>Pterygota</taxon>
        <taxon>Neoptera</taxon>
        <taxon>Endopterygota</taxon>
        <taxon>Diptera</taxon>
        <taxon>Nematocera</taxon>
        <taxon>Culicoidea</taxon>
        <taxon>Culicidae</taxon>
        <taxon>Anophelinae</taxon>
        <taxon>Anopheles</taxon>
    </lineage>
</organism>
<dbReference type="GO" id="GO:0005615">
    <property type="term" value="C:extracellular space"/>
    <property type="evidence" value="ECO:0007669"/>
    <property type="project" value="TreeGrafter"/>
</dbReference>
<dbReference type="InterPro" id="IPR036056">
    <property type="entry name" value="Fibrinogen-like_C"/>
</dbReference>
<dbReference type="EnsemblMetazoa" id="ADIR011722-RA">
    <property type="protein sequence ID" value="ADIR011722-PA"/>
    <property type="gene ID" value="ADIR011722"/>
</dbReference>
<accession>A0A182NVM1</accession>
<feature type="coiled-coil region" evidence="2">
    <location>
        <begin position="9"/>
        <end position="56"/>
    </location>
</feature>
<dbReference type="AlphaFoldDB" id="A0A182NVM1"/>
<keyword evidence="1" id="KW-1015">Disulfide bond</keyword>
<name>A0A182NVM1_9DIPT</name>
<evidence type="ECO:0000313" key="4">
    <source>
        <dbReference type="EnsemblMetazoa" id="ADIR011722-PA"/>
    </source>
</evidence>
<feature type="coiled-coil region" evidence="2">
    <location>
        <begin position="529"/>
        <end position="574"/>
    </location>
</feature>
<dbReference type="InterPro" id="IPR020837">
    <property type="entry name" value="Fibrinogen_CS"/>
</dbReference>
<reference evidence="5" key="1">
    <citation type="submission" date="2013-03" db="EMBL/GenBank/DDBJ databases">
        <title>The Genome Sequence of Anopheles dirus WRAIR2.</title>
        <authorList>
            <consortium name="The Broad Institute Genomics Platform"/>
            <person name="Neafsey D.E."/>
            <person name="Walton C."/>
            <person name="Walker B."/>
            <person name="Young S.K."/>
            <person name="Zeng Q."/>
            <person name="Gargeya S."/>
            <person name="Fitzgerald M."/>
            <person name="Haas B."/>
            <person name="Abouelleil A."/>
            <person name="Allen A.W."/>
            <person name="Alvarado L."/>
            <person name="Arachchi H.M."/>
            <person name="Berlin A.M."/>
            <person name="Chapman S.B."/>
            <person name="Gainer-Dewar J."/>
            <person name="Goldberg J."/>
            <person name="Griggs A."/>
            <person name="Gujja S."/>
            <person name="Hansen M."/>
            <person name="Howarth C."/>
            <person name="Imamovic A."/>
            <person name="Ireland A."/>
            <person name="Larimer J."/>
            <person name="McCowan C."/>
            <person name="Murphy C."/>
            <person name="Pearson M."/>
            <person name="Poon T.W."/>
            <person name="Priest M."/>
            <person name="Roberts A."/>
            <person name="Saif S."/>
            <person name="Shea T."/>
            <person name="Sisk P."/>
            <person name="Sykes S."/>
            <person name="Wortman J."/>
            <person name="Nusbaum C."/>
            <person name="Birren B."/>
        </authorList>
    </citation>
    <scope>NUCLEOTIDE SEQUENCE [LARGE SCALE GENOMIC DNA]</scope>
    <source>
        <strain evidence="5">WRAIR2</strain>
    </source>
</reference>
<dbReference type="PROSITE" id="PS00514">
    <property type="entry name" value="FIBRINOGEN_C_1"/>
    <property type="match status" value="1"/>
</dbReference>
<dbReference type="Pfam" id="PF00147">
    <property type="entry name" value="Fibrinogen_C"/>
    <property type="match status" value="3"/>
</dbReference>
<keyword evidence="5" id="KW-1185">Reference proteome</keyword>
<dbReference type="SUPFAM" id="SSF56496">
    <property type="entry name" value="Fibrinogen C-terminal domain-like"/>
    <property type="match status" value="3"/>
</dbReference>
<dbReference type="PANTHER" id="PTHR19143">
    <property type="entry name" value="FIBRINOGEN/TENASCIN/ANGIOPOEITIN"/>
    <property type="match status" value="1"/>
</dbReference>
<dbReference type="InterPro" id="IPR002181">
    <property type="entry name" value="Fibrinogen_a/b/g_C_dom"/>
</dbReference>
<dbReference type="SMART" id="SM00186">
    <property type="entry name" value="FBG"/>
    <property type="match status" value="2"/>
</dbReference>
<protein>
    <recommendedName>
        <fullName evidence="3">Fibrinogen C-terminal domain-containing protein</fullName>
    </recommendedName>
</protein>
<feature type="coiled-coil region" evidence="2">
    <location>
        <begin position="179"/>
        <end position="242"/>
    </location>
</feature>
<keyword evidence="2" id="KW-0175">Coiled coil</keyword>
<reference evidence="4" key="2">
    <citation type="submission" date="2020-05" db="UniProtKB">
        <authorList>
            <consortium name="EnsemblMetazoa"/>
        </authorList>
    </citation>
    <scope>IDENTIFICATION</scope>
    <source>
        <strain evidence="4">WRAIR2</strain>
    </source>
</reference>
<dbReference type="InterPro" id="IPR014716">
    <property type="entry name" value="Fibrinogen_a/b/g_C_1"/>
</dbReference>
<dbReference type="STRING" id="7168.A0A182NVM1"/>
<dbReference type="Gene3D" id="3.90.215.10">
    <property type="entry name" value="Gamma Fibrinogen, chain A, domain 1"/>
    <property type="match status" value="3"/>
</dbReference>
<evidence type="ECO:0000256" key="2">
    <source>
        <dbReference type="SAM" id="Coils"/>
    </source>
</evidence>
<evidence type="ECO:0000313" key="5">
    <source>
        <dbReference type="Proteomes" id="UP000075884"/>
    </source>
</evidence>
<evidence type="ECO:0000256" key="1">
    <source>
        <dbReference type="ARBA" id="ARBA00023157"/>
    </source>
</evidence>
<dbReference type="InterPro" id="IPR050373">
    <property type="entry name" value="Fibrinogen_C-term_domain"/>
</dbReference>
<dbReference type="PANTHER" id="PTHR19143:SF327">
    <property type="entry name" value="FI21813P1-RELATED"/>
    <property type="match status" value="1"/>
</dbReference>
<feature type="domain" description="Fibrinogen C-terminal" evidence="3">
    <location>
        <begin position="274"/>
        <end position="510"/>
    </location>
</feature>
<evidence type="ECO:0000259" key="3">
    <source>
        <dbReference type="PROSITE" id="PS51406"/>
    </source>
</evidence>
<proteinExistence type="predicted"/>
<dbReference type="Proteomes" id="UP000075884">
    <property type="component" value="Unassembled WGS sequence"/>
</dbReference>
<dbReference type="PROSITE" id="PS51406">
    <property type="entry name" value="FIBRINOGEN_C_2"/>
    <property type="match status" value="2"/>
</dbReference>